<gene>
    <name evidence="13" type="ORF">IAA47_09105</name>
</gene>
<feature type="domain" description="ABC transporter" evidence="11">
    <location>
        <begin position="351"/>
        <end position="578"/>
    </location>
</feature>
<feature type="transmembrane region" description="Helical" evidence="10">
    <location>
        <begin position="143"/>
        <end position="169"/>
    </location>
</feature>
<dbReference type="GO" id="GO:0005886">
    <property type="term" value="C:plasma membrane"/>
    <property type="evidence" value="ECO:0007669"/>
    <property type="project" value="UniProtKB-SubCell"/>
</dbReference>
<dbReference type="PROSITE" id="PS50929">
    <property type="entry name" value="ABC_TM1F"/>
    <property type="match status" value="1"/>
</dbReference>
<evidence type="ECO:0000259" key="12">
    <source>
        <dbReference type="PROSITE" id="PS50929"/>
    </source>
</evidence>
<dbReference type="PANTHER" id="PTHR24221:SF654">
    <property type="entry name" value="ATP-BINDING CASSETTE SUB-FAMILY B MEMBER 6"/>
    <property type="match status" value="1"/>
</dbReference>
<keyword evidence="6 13" id="KW-0067">ATP-binding</keyword>
<reference evidence="13" key="2">
    <citation type="submission" date="2021-04" db="EMBL/GenBank/DDBJ databases">
        <authorList>
            <person name="Gilroy R."/>
        </authorList>
    </citation>
    <scope>NUCLEOTIDE SEQUENCE</scope>
    <source>
        <strain evidence="13">A6-441</strain>
    </source>
</reference>
<feature type="domain" description="ABC transmembrane type-1" evidence="12">
    <location>
        <begin position="19"/>
        <end position="320"/>
    </location>
</feature>
<evidence type="ECO:0000313" key="13">
    <source>
        <dbReference type="EMBL" id="MBU3843120.1"/>
    </source>
</evidence>
<comment type="subcellular location">
    <subcellularLocation>
        <location evidence="1">Cell membrane</location>
        <topology evidence="1">Multi-pass membrane protein</topology>
    </subcellularLocation>
</comment>
<dbReference type="EMBL" id="JAHLFN010000079">
    <property type="protein sequence ID" value="MBU3843120.1"/>
    <property type="molecule type" value="Genomic_DNA"/>
</dbReference>
<dbReference type="SMART" id="SM00382">
    <property type="entry name" value="AAA"/>
    <property type="match status" value="1"/>
</dbReference>
<comment type="caution">
    <text evidence="13">The sequence shown here is derived from an EMBL/GenBank/DDBJ whole genome shotgun (WGS) entry which is preliminary data.</text>
</comment>
<evidence type="ECO:0000256" key="10">
    <source>
        <dbReference type="SAM" id="Phobius"/>
    </source>
</evidence>
<dbReference type="InterPro" id="IPR017871">
    <property type="entry name" value="ABC_transporter-like_CS"/>
</dbReference>
<evidence type="ECO:0000256" key="4">
    <source>
        <dbReference type="ARBA" id="ARBA00022692"/>
    </source>
</evidence>
<organism evidence="13 14">
    <name type="scientific">Candidatus Fusobacterium pullicola</name>
    <dbReference type="NCBI Taxonomy" id="2838601"/>
    <lineage>
        <taxon>Bacteria</taxon>
        <taxon>Fusobacteriati</taxon>
        <taxon>Fusobacteriota</taxon>
        <taxon>Fusobacteriia</taxon>
        <taxon>Fusobacteriales</taxon>
        <taxon>Fusobacteriaceae</taxon>
        <taxon>Fusobacterium</taxon>
    </lineage>
</organism>
<feature type="coiled-coil region" evidence="9">
    <location>
        <begin position="330"/>
        <end position="357"/>
    </location>
</feature>
<feature type="transmembrane region" description="Helical" evidence="10">
    <location>
        <begin position="72"/>
        <end position="97"/>
    </location>
</feature>
<dbReference type="FunFam" id="3.40.50.300:FF:000299">
    <property type="entry name" value="ABC transporter ATP-binding protein/permease"/>
    <property type="match status" value="1"/>
</dbReference>
<dbReference type="PROSITE" id="PS50893">
    <property type="entry name" value="ABC_TRANSPORTER_2"/>
    <property type="match status" value="1"/>
</dbReference>
<dbReference type="InterPro" id="IPR039421">
    <property type="entry name" value="Type_1_exporter"/>
</dbReference>
<keyword evidence="3" id="KW-1003">Cell membrane</keyword>
<feature type="transmembrane region" description="Helical" evidence="10">
    <location>
        <begin position="175"/>
        <end position="195"/>
    </location>
</feature>
<dbReference type="InterPro" id="IPR003593">
    <property type="entry name" value="AAA+_ATPase"/>
</dbReference>
<accession>A0A9E2KZT3</accession>
<evidence type="ECO:0000256" key="9">
    <source>
        <dbReference type="SAM" id="Coils"/>
    </source>
</evidence>
<evidence type="ECO:0000259" key="11">
    <source>
        <dbReference type="PROSITE" id="PS50893"/>
    </source>
</evidence>
<keyword evidence="5" id="KW-0547">Nucleotide-binding</keyword>
<name>A0A9E2KZT3_9FUSO</name>
<dbReference type="PROSITE" id="PS00211">
    <property type="entry name" value="ABC_TRANSPORTER_1"/>
    <property type="match status" value="1"/>
</dbReference>
<dbReference type="Proteomes" id="UP000724657">
    <property type="component" value="Unassembled WGS sequence"/>
</dbReference>
<evidence type="ECO:0000256" key="3">
    <source>
        <dbReference type="ARBA" id="ARBA00022475"/>
    </source>
</evidence>
<evidence type="ECO:0000256" key="8">
    <source>
        <dbReference type="ARBA" id="ARBA00023136"/>
    </source>
</evidence>
<dbReference type="InterPro" id="IPR036640">
    <property type="entry name" value="ABC1_TM_sf"/>
</dbReference>
<reference evidence="13" key="1">
    <citation type="journal article" date="2021" name="PeerJ">
        <title>Extensive microbial diversity within the chicken gut microbiome revealed by metagenomics and culture.</title>
        <authorList>
            <person name="Gilroy R."/>
            <person name="Ravi A."/>
            <person name="Getino M."/>
            <person name="Pursley I."/>
            <person name="Horton D.L."/>
            <person name="Alikhan N.F."/>
            <person name="Baker D."/>
            <person name="Gharbi K."/>
            <person name="Hall N."/>
            <person name="Watson M."/>
            <person name="Adriaenssens E.M."/>
            <person name="Foster-Nyarko E."/>
            <person name="Jarju S."/>
            <person name="Secka A."/>
            <person name="Antonio M."/>
            <person name="Oren A."/>
            <person name="Chaudhuri R.R."/>
            <person name="La Ragione R."/>
            <person name="Hildebrand F."/>
            <person name="Pallen M.J."/>
        </authorList>
    </citation>
    <scope>NUCLEOTIDE SEQUENCE</scope>
    <source>
        <strain evidence="13">A6-441</strain>
    </source>
</reference>
<proteinExistence type="predicted"/>
<dbReference type="GO" id="GO:0016887">
    <property type="term" value="F:ATP hydrolysis activity"/>
    <property type="evidence" value="ECO:0007669"/>
    <property type="project" value="InterPro"/>
</dbReference>
<evidence type="ECO:0000256" key="2">
    <source>
        <dbReference type="ARBA" id="ARBA00022448"/>
    </source>
</evidence>
<dbReference type="PANTHER" id="PTHR24221">
    <property type="entry name" value="ATP-BINDING CASSETTE SUB-FAMILY B"/>
    <property type="match status" value="1"/>
</dbReference>
<dbReference type="GO" id="GO:0140359">
    <property type="term" value="F:ABC-type transporter activity"/>
    <property type="evidence" value="ECO:0007669"/>
    <property type="project" value="InterPro"/>
</dbReference>
<evidence type="ECO:0000256" key="1">
    <source>
        <dbReference type="ARBA" id="ARBA00004651"/>
    </source>
</evidence>
<dbReference type="Pfam" id="PF00664">
    <property type="entry name" value="ABC_membrane"/>
    <property type="match status" value="1"/>
</dbReference>
<keyword evidence="9" id="KW-0175">Coiled coil</keyword>
<dbReference type="InterPro" id="IPR003439">
    <property type="entry name" value="ABC_transporter-like_ATP-bd"/>
</dbReference>
<dbReference type="Gene3D" id="1.20.1560.10">
    <property type="entry name" value="ABC transporter type 1, transmembrane domain"/>
    <property type="match status" value="1"/>
</dbReference>
<keyword evidence="7 10" id="KW-1133">Transmembrane helix</keyword>
<dbReference type="Pfam" id="PF00005">
    <property type="entry name" value="ABC_tran"/>
    <property type="match status" value="1"/>
</dbReference>
<dbReference type="GO" id="GO:0034040">
    <property type="term" value="F:ATPase-coupled lipid transmembrane transporter activity"/>
    <property type="evidence" value="ECO:0007669"/>
    <property type="project" value="TreeGrafter"/>
</dbReference>
<keyword evidence="4 10" id="KW-0812">Transmembrane</keyword>
<feature type="transmembrane region" description="Helical" evidence="10">
    <location>
        <begin position="21"/>
        <end position="42"/>
    </location>
</feature>
<dbReference type="InterPro" id="IPR027417">
    <property type="entry name" value="P-loop_NTPase"/>
</dbReference>
<dbReference type="CDD" id="cd03228">
    <property type="entry name" value="ABCC_MRP_Like"/>
    <property type="match status" value="1"/>
</dbReference>
<dbReference type="AlphaFoldDB" id="A0A9E2KZT3"/>
<keyword evidence="2" id="KW-0813">Transport</keyword>
<evidence type="ECO:0000256" key="7">
    <source>
        <dbReference type="ARBA" id="ARBA00022989"/>
    </source>
</evidence>
<feature type="transmembrane region" description="Helical" evidence="10">
    <location>
        <begin position="262"/>
        <end position="281"/>
    </location>
</feature>
<dbReference type="SUPFAM" id="SSF52540">
    <property type="entry name" value="P-loop containing nucleoside triphosphate hydrolases"/>
    <property type="match status" value="1"/>
</dbReference>
<dbReference type="SUPFAM" id="SSF90123">
    <property type="entry name" value="ABC transporter transmembrane region"/>
    <property type="match status" value="1"/>
</dbReference>
<evidence type="ECO:0000256" key="5">
    <source>
        <dbReference type="ARBA" id="ARBA00022741"/>
    </source>
</evidence>
<sequence length="581" mass="67162">MLKEINRIFDKKDKMIIGVSIIFSLLASITEVFGISILFPFMGVLTNPENIYSNKYSKYIYENFFKEDYRKFIIYFGVGIILIFILKNIVTILYNYYTTVVARKLNRKYSNKLLATYLDFEYINYVKKNRSEFMRIVTQECGLLVSIFQNIISLISEIFIITLLYGIMIYTDWKLTLAMTIFILINLLIIKYIVLAEVKRIGKQREARSRRLYKLINSIFSNYKFIKLKGDTEGLKEEHNLIQKENDKIGIKQSVLNPFPRAILEFSGFFMIVAIILYSVSLYGEEGIKNILPVVSLFFLALYRMLPSIIRIVGVFQGFAFYAPVPGRIEEELSYSLENLKNEKVDFNKKIEVKNLEFEYEKNTPILDKVSLSIEKGDRIAFIGESGSGKTTLVDILMGLYRAKAGKIYVDGVEINNRNLKDWRKKIGYIPQEIYLFDGTVGENVSIGYDYDEARVIEVLKQAKIWEFFKNKEGVHTKVGDAGIMLSGGQKQRVGIARALYKEQEILVLDEATSALDDNTEEQIIDELYNLAEDKTLIMIAHRLTTLKKCNKIFQLEKGKINKEYSNISEVIKAKAKIDKE</sequence>
<dbReference type="Gene3D" id="3.40.50.300">
    <property type="entry name" value="P-loop containing nucleotide triphosphate hydrolases"/>
    <property type="match status" value="1"/>
</dbReference>
<dbReference type="GO" id="GO:0005524">
    <property type="term" value="F:ATP binding"/>
    <property type="evidence" value="ECO:0007669"/>
    <property type="project" value="UniProtKB-KW"/>
</dbReference>
<protein>
    <submittedName>
        <fullName evidence="13">ABC transporter ATP-binding protein/permease</fullName>
    </submittedName>
</protein>
<dbReference type="InterPro" id="IPR011527">
    <property type="entry name" value="ABC1_TM_dom"/>
</dbReference>
<evidence type="ECO:0000256" key="6">
    <source>
        <dbReference type="ARBA" id="ARBA00022840"/>
    </source>
</evidence>
<evidence type="ECO:0000313" key="14">
    <source>
        <dbReference type="Proteomes" id="UP000724657"/>
    </source>
</evidence>
<keyword evidence="8 10" id="KW-0472">Membrane</keyword>